<dbReference type="InterPro" id="IPR050328">
    <property type="entry name" value="Dev_Immune_Receptor"/>
</dbReference>
<reference evidence="2" key="1">
    <citation type="journal article" date="2023" name="Genome Biol. Evol.">
        <title>Long-read-based Genome Assembly of Drosophila gunungcola Reveals Fewer Chemosensory Genes in Flower-breeding Species.</title>
        <authorList>
            <person name="Negi A."/>
            <person name="Liao B.Y."/>
            <person name="Yeh S.D."/>
        </authorList>
    </citation>
    <scope>NUCLEOTIDE SEQUENCE</scope>
    <source>
        <strain evidence="2">Sukarami</strain>
    </source>
</reference>
<proteinExistence type="predicted"/>
<organism evidence="2 3">
    <name type="scientific">Drosophila gunungcola</name>
    <name type="common">fruit fly</name>
    <dbReference type="NCBI Taxonomy" id="103775"/>
    <lineage>
        <taxon>Eukaryota</taxon>
        <taxon>Metazoa</taxon>
        <taxon>Ecdysozoa</taxon>
        <taxon>Arthropoda</taxon>
        <taxon>Hexapoda</taxon>
        <taxon>Insecta</taxon>
        <taxon>Pterygota</taxon>
        <taxon>Neoptera</taxon>
        <taxon>Endopterygota</taxon>
        <taxon>Diptera</taxon>
        <taxon>Brachycera</taxon>
        <taxon>Muscomorpha</taxon>
        <taxon>Ephydroidea</taxon>
        <taxon>Drosophilidae</taxon>
        <taxon>Drosophila</taxon>
        <taxon>Sophophora</taxon>
    </lineage>
</organism>
<dbReference type="SUPFAM" id="SSF52058">
    <property type="entry name" value="L domain-like"/>
    <property type="match status" value="1"/>
</dbReference>
<comment type="caution">
    <text evidence="2">The sequence shown here is derived from an EMBL/GenBank/DDBJ whole genome shotgun (WGS) entry which is preliminary data.</text>
</comment>
<evidence type="ECO:0000313" key="3">
    <source>
        <dbReference type="Proteomes" id="UP001059596"/>
    </source>
</evidence>
<keyword evidence="3" id="KW-1185">Reference proteome</keyword>
<evidence type="ECO:0000313" key="2">
    <source>
        <dbReference type="EMBL" id="KAI8037330.1"/>
    </source>
</evidence>
<protein>
    <submittedName>
        <fullName evidence="2">Uncharacterized protein</fullName>
    </submittedName>
</protein>
<dbReference type="AlphaFoldDB" id="A0A9P9YHZ4"/>
<dbReference type="Gene3D" id="3.80.10.10">
    <property type="entry name" value="Ribonuclease Inhibitor"/>
    <property type="match status" value="2"/>
</dbReference>
<sequence length="401" mass="45143">VDGLGNKDCSIPGNGDNCTTANIAKQADPRANMLNIRLHLCDNIGVLKRSPNLKTVMIDSCTRSDLDMTVFASLPNLHLVHLNLINCGPLRELHMQSAGTVNLRSSWIKRLEIAGGSELSTVAVLGITDYEQPCEGFNCTSTAMVDTYYSYQKAFDLVEHRLDNCSNLGVLKASPNLEILQIYNCSSELVDLNLARNQIATLKFKTFSENPKLKWLCLRDNPLIMVLAIPLKRLVLLDLTNCRPLEELQMHSAETVILENGGVRKMDVAGSVSILYARKNRLRYIQLDDKMSVTELYLSDNMMQTKELQKILMGMWRLQRLDLSCNIINELPVPHSDNLGEVFLLPNLRLVNLSSNMLEYLQRRLAPYVPRSYPFGSVAQQDTYFRSTHFQDGLQSAEPAH</sequence>
<name>A0A9P9YHZ4_9MUSC</name>
<dbReference type="EMBL" id="JAMKOV010000013">
    <property type="protein sequence ID" value="KAI8037330.1"/>
    <property type="molecule type" value="Genomic_DNA"/>
</dbReference>
<dbReference type="GO" id="GO:0005615">
    <property type="term" value="C:extracellular space"/>
    <property type="evidence" value="ECO:0007669"/>
    <property type="project" value="TreeGrafter"/>
</dbReference>
<dbReference type="InterPro" id="IPR032675">
    <property type="entry name" value="LRR_dom_sf"/>
</dbReference>
<dbReference type="GO" id="GO:0031012">
    <property type="term" value="C:extracellular matrix"/>
    <property type="evidence" value="ECO:0007669"/>
    <property type="project" value="TreeGrafter"/>
</dbReference>
<dbReference type="Proteomes" id="UP001059596">
    <property type="component" value="Unassembled WGS sequence"/>
</dbReference>
<evidence type="ECO:0000256" key="1">
    <source>
        <dbReference type="ARBA" id="ARBA00022729"/>
    </source>
</evidence>
<keyword evidence="1" id="KW-0732">Signal</keyword>
<dbReference type="PANTHER" id="PTHR24373:SF370">
    <property type="entry name" value="FISH-LIPS, ISOFORM E"/>
    <property type="match status" value="1"/>
</dbReference>
<feature type="non-terminal residue" evidence="2">
    <location>
        <position position="1"/>
    </location>
</feature>
<accession>A0A9P9YHZ4</accession>
<gene>
    <name evidence="2" type="ORF">M5D96_010081</name>
</gene>
<dbReference type="PANTHER" id="PTHR24373">
    <property type="entry name" value="SLIT RELATED LEUCINE-RICH REPEAT NEURONAL PROTEIN"/>
    <property type="match status" value="1"/>
</dbReference>